<dbReference type="Proteomes" id="UP000533017">
    <property type="component" value="Unassembled WGS sequence"/>
</dbReference>
<dbReference type="EMBL" id="FOOI01000006">
    <property type="protein sequence ID" value="SFG45658.1"/>
    <property type="molecule type" value="Genomic_DNA"/>
</dbReference>
<reference evidence="2 5" key="2">
    <citation type="submission" date="2020-07" db="EMBL/GenBank/DDBJ databases">
        <title>Sequencing the genomes of 1000 actinobacteria strains.</title>
        <authorList>
            <person name="Klenk H.-P."/>
        </authorList>
    </citation>
    <scope>NUCLEOTIDE SEQUENCE [LARGE SCALE GENOMIC DNA]</scope>
    <source>
        <strain evidence="2 5">DSM 45117</strain>
    </source>
</reference>
<evidence type="ECO:0000313" key="2">
    <source>
        <dbReference type="EMBL" id="NYH83839.1"/>
    </source>
</evidence>
<dbReference type="STRING" id="504797.SAMN05421678_10641"/>
<dbReference type="Proteomes" id="UP000199052">
    <property type="component" value="Unassembled WGS sequence"/>
</dbReference>
<protein>
    <submittedName>
        <fullName evidence="3">Uncharacterized protein</fullName>
    </submittedName>
</protein>
<accession>A0A1I2RYM3</accession>
<feature type="compositionally biased region" description="Basic and acidic residues" evidence="1">
    <location>
        <begin position="1"/>
        <end position="13"/>
    </location>
</feature>
<evidence type="ECO:0000313" key="3">
    <source>
        <dbReference type="EMBL" id="SFG45658.1"/>
    </source>
</evidence>
<dbReference type="AlphaFoldDB" id="A0A1I2RYM3"/>
<keyword evidence="5" id="KW-1185">Reference proteome</keyword>
<evidence type="ECO:0000313" key="5">
    <source>
        <dbReference type="Proteomes" id="UP000533017"/>
    </source>
</evidence>
<proteinExistence type="predicted"/>
<dbReference type="EMBL" id="JACBZA010000001">
    <property type="protein sequence ID" value="NYH83839.1"/>
    <property type="molecule type" value="Genomic_DNA"/>
</dbReference>
<feature type="region of interest" description="Disordered" evidence="1">
    <location>
        <begin position="1"/>
        <end position="20"/>
    </location>
</feature>
<name>A0A1I2RYM3_9ACTN</name>
<reference evidence="3 4" key="1">
    <citation type="submission" date="2016-10" db="EMBL/GenBank/DDBJ databases">
        <authorList>
            <person name="de Groot N.N."/>
        </authorList>
    </citation>
    <scope>NUCLEOTIDE SEQUENCE [LARGE SCALE GENOMIC DNA]</scope>
    <source>
        <strain evidence="3 4">CPCC 202808</strain>
    </source>
</reference>
<gene>
    <name evidence="2" type="ORF">FHR37_002690</name>
    <name evidence="3" type="ORF">SAMN05421678_10641</name>
</gene>
<evidence type="ECO:0000256" key="1">
    <source>
        <dbReference type="SAM" id="MobiDB-lite"/>
    </source>
</evidence>
<sequence>MARYPHADWDPHPEATSQPRIRPWGVVLHTAVSNAKNIKNAWLQSSVESHCWVQGRWSAPRRHQCVKRLVSW</sequence>
<evidence type="ECO:0000313" key="4">
    <source>
        <dbReference type="Proteomes" id="UP000199052"/>
    </source>
</evidence>
<organism evidence="3 4">
    <name type="scientific">Actinopolymorpha cephalotaxi</name>
    <dbReference type="NCBI Taxonomy" id="504797"/>
    <lineage>
        <taxon>Bacteria</taxon>
        <taxon>Bacillati</taxon>
        <taxon>Actinomycetota</taxon>
        <taxon>Actinomycetes</taxon>
        <taxon>Propionibacteriales</taxon>
        <taxon>Actinopolymorphaceae</taxon>
        <taxon>Actinopolymorpha</taxon>
    </lineage>
</organism>